<evidence type="ECO:0000313" key="11">
    <source>
        <dbReference type="EMBL" id="GGY33490.1"/>
    </source>
</evidence>
<dbReference type="PANTHER" id="PTHR40980">
    <property type="entry name" value="PLUG DOMAIN-CONTAINING PROTEIN"/>
    <property type="match status" value="1"/>
</dbReference>
<proteinExistence type="inferred from homology"/>
<evidence type="ECO:0000256" key="2">
    <source>
        <dbReference type="ARBA" id="ARBA00022729"/>
    </source>
</evidence>
<keyword evidence="12" id="KW-1185">Reference proteome</keyword>
<keyword evidence="3 6" id="KW-0798">TonB box</keyword>
<dbReference type="EMBL" id="BMXT01000004">
    <property type="protein sequence ID" value="GGY33490.1"/>
    <property type="molecule type" value="Genomic_DNA"/>
</dbReference>
<evidence type="ECO:0000259" key="9">
    <source>
        <dbReference type="Pfam" id="PF00593"/>
    </source>
</evidence>
<dbReference type="Pfam" id="PF07715">
    <property type="entry name" value="Plug"/>
    <property type="match status" value="1"/>
</dbReference>
<organism evidence="11 12">
    <name type="scientific">Rhodanobacter panaciterrae</name>
    <dbReference type="NCBI Taxonomy" id="490572"/>
    <lineage>
        <taxon>Bacteria</taxon>
        <taxon>Pseudomonadati</taxon>
        <taxon>Pseudomonadota</taxon>
        <taxon>Gammaproteobacteria</taxon>
        <taxon>Lysobacterales</taxon>
        <taxon>Rhodanobacteraceae</taxon>
        <taxon>Rhodanobacter</taxon>
    </lineage>
</organism>
<dbReference type="PROSITE" id="PS01156">
    <property type="entry name" value="TONB_DEPENDENT_REC_2"/>
    <property type="match status" value="1"/>
</dbReference>
<feature type="compositionally biased region" description="Polar residues" evidence="7">
    <location>
        <begin position="30"/>
        <end position="40"/>
    </location>
</feature>
<evidence type="ECO:0000259" key="10">
    <source>
        <dbReference type="Pfam" id="PF07715"/>
    </source>
</evidence>
<gene>
    <name evidence="11" type="primary">btuB</name>
    <name evidence="11" type="ORF">GCM10008098_28520</name>
</gene>
<evidence type="ECO:0000256" key="1">
    <source>
        <dbReference type="ARBA" id="ARBA00004442"/>
    </source>
</evidence>
<dbReference type="RefSeq" id="WP_425503468.1">
    <property type="nucleotide sequence ID" value="NZ_BMXT01000004.1"/>
</dbReference>
<dbReference type="Pfam" id="PF00593">
    <property type="entry name" value="TonB_dep_Rec_b-barrel"/>
    <property type="match status" value="1"/>
</dbReference>
<dbReference type="InterPro" id="IPR010104">
    <property type="entry name" value="TonB_rcpt_bac"/>
</dbReference>
<evidence type="ECO:0000256" key="5">
    <source>
        <dbReference type="ARBA" id="ARBA00023237"/>
    </source>
</evidence>
<evidence type="ECO:0000313" key="12">
    <source>
        <dbReference type="Proteomes" id="UP000621898"/>
    </source>
</evidence>
<dbReference type="Gene3D" id="2.40.170.20">
    <property type="entry name" value="TonB-dependent receptor, beta-barrel domain"/>
    <property type="match status" value="1"/>
</dbReference>
<dbReference type="InterPro" id="IPR036942">
    <property type="entry name" value="Beta-barrel_TonB_sf"/>
</dbReference>
<dbReference type="CDD" id="cd01347">
    <property type="entry name" value="ligand_gated_channel"/>
    <property type="match status" value="1"/>
</dbReference>
<keyword evidence="2 8" id="KW-0732">Signal</keyword>
<reference evidence="12" key="1">
    <citation type="journal article" date="2019" name="Int. J. Syst. Evol. Microbiol.">
        <title>The Global Catalogue of Microorganisms (GCM) 10K type strain sequencing project: providing services to taxonomists for standard genome sequencing and annotation.</title>
        <authorList>
            <consortium name="The Broad Institute Genomics Platform"/>
            <consortium name="The Broad Institute Genome Sequencing Center for Infectious Disease"/>
            <person name="Wu L."/>
            <person name="Ma J."/>
        </authorList>
    </citation>
    <scope>NUCLEOTIDE SEQUENCE [LARGE SCALE GENOMIC DNA]</scope>
    <source>
        <strain evidence="12">KCTC 22232</strain>
    </source>
</reference>
<comment type="subcellular location">
    <subcellularLocation>
        <location evidence="1 6">Cell outer membrane</location>
    </subcellularLocation>
</comment>
<keyword evidence="11" id="KW-0675">Receptor</keyword>
<dbReference type="InterPro" id="IPR000531">
    <property type="entry name" value="Beta-barrel_TonB"/>
</dbReference>
<comment type="similarity">
    <text evidence="6">Belongs to the TonB-dependent receptor family.</text>
</comment>
<evidence type="ECO:0000256" key="8">
    <source>
        <dbReference type="SAM" id="SignalP"/>
    </source>
</evidence>
<dbReference type="PANTHER" id="PTHR40980:SF3">
    <property type="entry name" value="TONB-DEPENDENT RECEPTOR-LIKE BETA-BARREL DOMAIN-CONTAINING PROTEIN"/>
    <property type="match status" value="1"/>
</dbReference>
<evidence type="ECO:0000256" key="3">
    <source>
        <dbReference type="ARBA" id="ARBA00023077"/>
    </source>
</evidence>
<evidence type="ECO:0000256" key="7">
    <source>
        <dbReference type="SAM" id="MobiDB-lite"/>
    </source>
</evidence>
<feature type="signal peptide" evidence="8">
    <location>
        <begin position="1"/>
        <end position="25"/>
    </location>
</feature>
<dbReference type="Proteomes" id="UP000621898">
    <property type="component" value="Unassembled WGS sequence"/>
</dbReference>
<comment type="caution">
    <text evidence="11">The sequence shown here is derived from an EMBL/GenBank/DDBJ whole genome shotgun (WGS) entry which is preliminary data.</text>
</comment>
<feature type="region of interest" description="Disordered" evidence="7">
    <location>
        <begin position="30"/>
        <end position="50"/>
    </location>
</feature>
<evidence type="ECO:0000256" key="6">
    <source>
        <dbReference type="RuleBase" id="RU003357"/>
    </source>
</evidence>
<keyword evidence="5" id="KW-0998">Cell outer membrane</keyword>
<keyword evidence="4 6" id="KW-0472">Membrane</keyword>
<dbReference type="InterPro" id="IPR010917">
    <property type="entry name" value="TonB_rcpt_CS"/>
</dbReference>
<feature type="chain" id="PRO_5047285406" evidence="8">
    <location>
        <begin position="26"/>
        <end position="936"/>
    </location>
</feature>
<accession>A0ABQ3A5K7</accession>
<evidence type="ECO:0000256" key="4">
    <source>
        <dbReference type="ARBA" id="ARBA00023136"/>
    </source>
</evidence>
<sequence length="936" mass="100493">MIFKRNVLALALASVGFCATSAVYAAAPQNDQPASSQDTSQTAKDAQAVKDAKAKKKQEATQLGVVTVSGFAQSVQNATAVKQSSDEIVEAISAEDIGKLPDVSIAESIARLPGVSAQRVAGRAQVISVRGLSPDFATTLLNGREMVSTGDNRSVEFDQYPSELMSGVTVYKTPNASLIGQGLSGTLDMHTVRPLDYHEDVAVVGVRGQHNSLGSAANASANGNRFNASYIGQFLDRTLGIAVGYAHSLTPTQENQVGLYEPWEQVGAGWRPGVPAGTFYSEGIKALRRTGYTKRDGVMATVEWRPSDQWTSTLDLFHTKATQKDTANQFEVNLGDYNGGYGHINVTNPVINGNGTFTGGTAANLYPLVRGMYDSRHDTINAAGWKNEFTAGQVSIVADLSYSKAKRRELELETNTQLEPVPQLDTLNLNYSSSNFSQLSPGLDYSDPSKLYLRNTIYGSGYGKVPRVSDELKSAKLGAIVPMPDSISSVVPNVEIGVNYADREKNKQQPEGNINVGAQGDTTIAPDLQYGLVDLGFAGVGRIPSWYVPGVVARYMTFQPSSDASYLVSKAWALSEKITTAYAMGNIDTTWGVPVRGNIGVQLQHADQSSSANLFNGTQPVGSQIQAISSGKAYTDVLPSLNLAFSLTEEQMLRVALAKQVARPRMDDMRASMDFGVDSATGKPGASGGNPKLDPWRANAFDLSWEKYFGDSGGYVAAAFFYKELTSYIYTQTSDNYDFSAQVAGYTPPPGSPPALKTGTYSSPMNGKGGSLRGLELSTSLPLKLLTPVLDGFGILASASFNDSSIKILAPENATSVGNGPINLPGLSKRVYNLTAYYEKNGFDARISERKRSDFIGEIGNFDGARTLRYVVGENIFDAQVGYTFGPASSLHGLSVQLQASNLTNAPYRTYAGTKDRPLEYIEWGRTYLLGATYKF</sequence>
<dbReference type="NCBIfam" id="TIGR01782">
    <property type="entry name" value="TonB-Xanth-Caul"/>
    <property type="match status" value="1"/>
</dbReference>
<protein>
    <submittedName>
        <fullName evidence="11">TonB-dependent receptor</fullName>
    </submittedName>
</protein>
<dbReference type="SUPFAM" id="SSF56935">
    <property type="entry name" value="Porins"/>
    <property type="match status" value="1"/>
</dbReference>
<feature type="domain" description="TonB-dependent receptor-like beta-barrel" evidence="9">
    <location>
        <begin position="427"/>
        <end position="903"/>
    </location>
</feature>
<dbReference type="Gene3D" id="2.170.130.10">
    <property type="entry name" value="TonB-dependent receptor, plug domain"/>
    <property type="match status" value="1"/>
</dbReference>
<dbReference type="InterPro" id="IPR037066">
    <property type="entry name" value="Plug_dom_sf"/>
</dbReference>
<dbReference type="InterPro" id="IPR012910">
    <property type="entry name" value="Plug_dom"/>
</dbReference>
<feature type="domain" description="TonB-dependent receptor plug" evidence="10">
    <location>
        <begin position="83"/>
        <end position="183"/>
    </location>
</feature>
<name>A0ABQ3A5K7_9GAMM</name>